<dbReference type="WBParaSite" id="PSU_v2.g10786.t1">
    <property type="protein sequence ID" value="PSU_v2.g10786.t1"/>
    <property type="gene ID" value="PSU_v2.g10786"/>
</dbReference>
<reference evidence="2" key="1">
    <citation type="submission" date="2022-11" db="UniProtKB">
        <authorList>
            <consortium name="WormBaseParasite"/>
        </authorList>
    </citation>
    <scope>IDENTIFICATION</scope>
</reference>
<name>A0A914XW78_9BILA</name>
<evidence type="ECO:0000313" key="1">
    <source>
        <dbReference type="Proteomes" id="UP000887577"/>
    </source>
</evidence>
<sequence length="146" mass="17267">MLWKLATFIESDLKNQKFNPFSLDMRSIALSKIRDFVTKEDGTIMNSIEQFERFAKFLNEKGYFADIFIYEPKNQQPILKTSEHENPPFIIAVVKLPDRNFAATSIYNCFIFDLKKRLLRIQPKARKEKKIGKYNYKHRPSNLAIN</sequence>
<keyword evidence="1" id="KW-1185">Reference proteome</keyword>
<dbReference type="Proteomes" id="UP000887577">
    <property type="component" value="Unplaced"/>
</dbReference>
<evidence type="ECO:0000313" key="2">
    <source>
        <dbReference type="WBParaSite" id="PSU_v2.g10786.t1"/>
    </source>
</evidence>
<accession>A0A914XW78</accession>
<dbReference type="AlphaFoldDB" id="A0A914XW78"/>
<protein>
    <submittedName>
        <fullName evidence="2">Uncharacterized protein</fullName>
    </submittedName>
</protein>
<proteinExistence type="predicted"/>
<organism evidence="1 2">
    <name type="scientific">Panagrolaimus superbus</name>
    <dbReference type="NCBI Taxonomy" id="310955"/>
    <lineage>
        <taxon>Eukaryota</taxon>
        <taxon>Metazoa</taxon>
        <taxon>Ecdysozoa</taxon>
        <taxon>Nematoda</taxon>
        <taxon>Chromadorea</taxon>
        <taxon>Rhabditida</taxon>
        <taxon>Tylenchina</taxon>
        <taxon>Panagrolaimomorpha</taxon>
        <taxon>Panagrolaimoidea</taxon>
        <taxon>Panagrolaimidae</taxon>
        <taxon>Panagrolaimus</taxon>
    </lineage>
</organism>